<feature type="transmembrane region" description="Helical" evidence="9">
    <location>
        <begin position="388"/>
        <end position="407"/>
    </location>
</feature>
<dbReference type="InterPro" id="IPR020846">
    <property type="entry name" value="MFS_dom"/>
</dbReference>
<evidence type="ECO:0000256" key="9">
    <source>
        <dbReference type="SAM" id="Phobius"/>
    </source>
</evidence>
<dbReference type="STRING" id="559304.G8YSR6"/>
<dbReference type="PROSITE" id="PS50850">
    <property type="entry name" value="MFS"/>
    <property type="match status" value="1"/>
</dbReference>
<reference evidence="12" key="1">
    <citation type="submission" date="2011-10" db="EMBL/GenBank/DDBJ databases">
        <authorList>
            <person name="Genoscope - CEA"/>
        </authorList>
    </citation>
    <scope>NUCLEOTIDE SEQUENCE</scope>
    <source>
        <strain evidence="12">CBS 7064</strain>
    </source>
</reference>
<evidence type="ECO:0000256" key="2">
    <source>
        <dbReference type="ARBA" id="ARBA00022448"/>
    </source>
</evidence>
<feature type="transmembrane region" description="Helical" evidence="9">
    <location>
        <begin position="347"/>
        <end position="367"/>
    </location>
</feature>
<dbReference type="SUPFAM" id="SSF103473">
    <property type="entry name" value="MFS general substrate transporter"/>
    <property type="match status" value="1"/>
</dbReference>
<dbReference type="AlphaFoldDB" id="G8YSR6"/>
<keyword evidence="13" id="KW-1185">Reference proteome</keyword>
<feature type="transmembrane region" description="Helical" evidence="9">
    <location>
        <begin position="232"/>
        <end position="252"/>
    </location>
</feature>
<dbReference type="EMBL" id="FO082058">
    <property type="protein sequence ID" value="CCE73528.1"/>
    <property type="molecule type" value="Genomic_DNA"/>
</dbReference>
<sequence>MMSTNQSHRTQESKDELPIDSANLEGDGNIDEVNHVSSAEVNVSSIASDGSENVSLSKGEKPTPAKYSEFSTVQKYLILVIVTVAGFLGPVSGNIYIPILPLLQDVFRVSNTCINATVSVFMFVFAFAPLLWASWADFGGRKTLYLVSLLFFIAANVLLAALPANIVALFILRVVQAFGASSVMSVGAGTIADVFEPQVRARAISYFMLGPQLGPVLGPILSMIAANGQWRWIFGFLAIFSACVYLVILFFLPETLRYLVGNGRYFKEKSYVLIPRLYQRKIVEDSAGFPKPPRPSLKGFLMIMKYKPIMLCSINGGLLFATFYGVSVTFTQVLRHDYGFNTLEACLSYLCPGVSLVSGSIIGGRISDSLRRNVIKKNPTKYIPENRFSIQIVGLLISMAGVLGYGWCVHKHVHVVSIFVFTFLTGFGMTWVFVTSTTYLTECASGQPATNVALANLMRNLAAAISSLVIDKLIEKETFGWCFTGLAMLDMVGIAIVVLLLIRGPVWRKQFEERKLQNH</sequence>
<feature type="transmembrane region" description="Helical" evidence="9">
    <location>
        <begin position="76"/>
        <end position="97"/>
    </location>
</feature>
<dbReference type="OrthoDB" id="3066029at2759"/>
<evidence type="ECO:0000256" key="4">
    <source>
        <dbReference type="ARBA" id="ARBA00022989"/>
    </source>
</evidence>
<organism evidence="12 13">
    <name type="scientific">Pichia sorbitophila (strain ATCC MYA-4447 / BCRC 22081 / CBS 7064 / NBRC 10061 / NRRL Y-12695)</name>
    <name type="common">Hybrid yeast</name>
    <dbReference type="NCBI Taxonomy" id="559304"/>
    <lineage>
        <taxon>Eukaryota</taxon>
        <taxon>Fungi</taxon>
        <taxon>Dikarya</taxon>
        <taxon>Ascomycota</taxon>
        <taxon>Saccharomycotina</taxon>
        <taxon>Pichiomycetes</taxon>
        <taxon>Debaryomycetaceae</taxon>
        <taxon>Millerozyma</taxon>
    </lineage>
</organism>
<comment type="similarity">
    <text evidence="6">Belongs to the major facilitator superfamily. CAR1 family.</text>
</comment>
<dbReference type="Gene3D" id="1.20.1250.20">
    <property type="entry name" value="MFS general substrate transporter like domains"/>
    <property type="match status" value="1"/>
</dbReference>
<dbReference type="InterPro" id="IPR011701">
    <property type="entry name" value="MFS"/>
</dbReference>
<dbReference type="eggNOG" id="KOG0255">
    <property type="taxonomic scope" value="Eukaryota"/>
</dbReference>
<proteinExistence type="inferred from homology"/>
<evidence type="ECO:0000259" key="10">
    <source>
        <dbReference type="PROSITE" id="PS50850"/>
    </source>
</evidence>
<evidence type="ECO:0000256" key="7">
    <source>
        <dbReference type="ARBA" id="ARBA00053949"/>
    </source>
</evidence>
<evidence type="ECO:0000313" key="13">
    <source>
        <dbReference type="Proteomes" id="UP000005222"/>
    </source>
</evidence>
<dbReference type="GO" id="GO:0055088">
    <property type="term" value="P:lipid homeostasis"/>
    <property type="evidence" value="ECO:0007669"/>
    <property type="project" value="UniProtKB-ARBA"/>
</dbReference>
<evidence type="ECO:0000256" key="6">
    <source>
        <dbReference type="ARBA" id="ARBA00038347"/>
    </source>
</evidence>
<feature type="transmembrane region" description="Helical" evidence="9">
    <location>
        <begin position="109"/>
        <end position="132"/>
    </location>
</feature>
<dbReference type="InterPro" id="IPR036259">
    <property type="entry name" value="MFS_trans_sf"/>
</dbReference>
<feature type="transmembrane region" description="Helical" evidence="9">
    <location>
        <begin position="308"/>
        <end position="327"/>
    </location>
</feature>
<keyword evidence="4 9" id="KW-1133">Transmembrane helix</keyword>
<dbReference type="FunFam" id="1.20.1250.20:FF:000172">
    <property type="entry name" value="MFS multidrug resistance transporter"/>
    <property type="match status" value="1"/>
</dbReference>
<feature type="region of interest" description="Disordered" evidence="8">
    <location>
        <begin position="1"/>
        <end position="30"/>
    </location>
</feature>
<evidence type="ECO:0000313" key="11">
    <source>
        <dbReference type="EMBL" id="CCE72967.1"/>
    </source>
</evidence>
<dbReference type="GO" id="GO:0001765">
    <property type="term" value="P:membrane raft assembly"/>
    <property type="evidence" value="ECO:0007669"/>
    <property type="project" value="UniProtKB-ARBA"/>
</dbReference>
<reference evidence="13" key="2">
    <citation type="journal article" date="2012" name="G3 (Bethesda)">
        <title>Pichia sorbitophila, an interspecies yeast hybrid reveals early steps of genome resolution following polyploidization.</title>
        <authorList>
            <person name="Leh Louis V."/>
            <person name="Despons L."/>
            <person name="Friedrich A."/>
            <person name="Martin T."/>
            <person name="Durrens P."/>
            <person name="Casaregola S."/>
            <person name="Neuveglise C."/>
            <person name="Fairhead C."/>
            <person name="Marck C."/>
            <person name="Cruz J.A."/>
            <person name="Straub M.L."/>
            <person name="Kugler V."/>
            <person name="Sacerdot C."/>
            <person name="Uzunov Z."/>
            <person name="Thierry A."/>
            <person name="Weiss S."/>
            <person name="Bleykasten C."/>
            <person name="De Montigny J."/>
            <person name="Jacques N."/>
            <person name="Jung P."/>
            <person name="Lemaire M."/>
            <person name="Mallet S."/>
            <person name="Morel G."/>
            <person name="Richard G.F."/>
            <person name="Sarkar A."/>
            <person name="Savel G."/>
            <person name="Schacherer J."/>
            <person name="Seret M.L."/>
            <person name="Talla E."/>
            <person name="Samson G."/>
            <person name="Jubin C."/>
            <person name="Poulain J."/>
            <person name="Vacherie B."/>
            <person name="Barbe V."/>
            <person name="Pelletier E."/>
            <person name="Sherman D.J."/>
            <person name="Westhof E."/>
            <person name="Weissenbach J."/>
            <person name="Baret P.V."/>
            <person name="Wincker P."/>
            <person name="Gaillardin C."/>
            <person name="Dujon B."/>
            <person name="Souciet J.L."/>
        </authorList>
    </citation>
    <scope>NUCLEOTIDE SEQUENCE [LARGE SCALE GENOMIC DNA]</scope>
    <source>
        <strain evidence="13">ATCC MYA-4447 / BCRC 22081 / CBS 7064 / NBRC 10061 / NRRL Y-12695</strain>
    </source>
</reference>
<evidence type="ECO:0000256" key="5">
    <source>
        <dbReference type="ARBA" id="ARBA00023136"/>
    </source>
</evidence>
<gene>
    <name evidence="12" type="primary">Piso0_000575</name>
    <name evidence="11" type="ORF">GNLVRS01_PISO0A12364g</name>
    <name evidence="12" type="ORF">GNLVRS01_PISO0B12431g</name>
</gene>
<feature type="transmembrane region" description="Helical" evidence="9">
    <location>
        <begin position="413"/>
        <end position="440"/>
    </location>
</feature>
<dbReference type="HOGENOM" id="CLU_008455_8_7_1"/>
<dbReference type="GO" id="GO:0005886">
    <property type="term" value="C:plasma membrane"/>
    <property type="evidence" value="ECO:0007669"/>
    <property type="project" value="TreeGrafter"/>
</dbReference>
<dbReference type="InParanoid" id="G8YSR6"/>
<evidence type="ECO:0000256" key="3">
    <source>
        <dbReference type="ARBA" id="ARBA00022692"/>
    </source>
</evidence>
<dbReference type="OMA" id="FQAFGSC"/>
<keyword evidence="2" id="KW-0813">Transport</keyword>
<dbReference type="CDD" id="cd17323">
    <property type="entry name" value="MFS_Tpo1_MDR_like"/>
    <property type="match status" value="1"/>
</dbReference>
<feature type="transmembrane region" description="Helical" evidence="9">
    <location>
        <begin position="144"/>
        <end position="164"/>
    </location>
</feature>
<dbReference type="GO" id="GO:0045121">
    <property type="term" value="C:membrane raft"/>
    <property type="evidence" value="ECO:0007669"/>
    <property type="project" value="UniProtKB-ARBA"/>
</dbReference>
<evidence type="ECO:0000256" key="8">
    <source>
        <dbReference type="SAM" id="MobiDB-lite"/>
    </source>
</evidence>
<dbReference type="FunCoup" id="G8YSR6">
    <property type="interactions" value="42"/>
</dbReference>
<feature type="transmembrane region" description="Helical" evidence="9">
    <location>
        <begin position="170"/>
        <end position="192"/>
    </location>
</feature>
<comment type="function">
    <text evidence="7">MFS antiporter that does not display functional linkage as drug transporter and performs functions that significantly affect biofilm development and virulence. No substrate for transport has been identified yet, but plays an important role in the growth in the host.</text>
</comment>
<evidence type="ECO:0000313" key="12">
    <source>
        <dbReference type="EMBL" id="CCE73528.1"/>
    </source>
</evidence>
<accession>G8YSR6</accession>
<feature type="transmembrane region" description="Helical" evidence="9">
    <location>
        <begin position="452"/>
        <end position="470"/>
    </location>
</feature>
<dbReference type="GO" id="GO:0005275">
    <property type="term" value="F:amine transmembrane transporter activity"/>
    <property type="evidence" value="ECO:0007669"/>
    <property type="project" value="TreeGrafter"/>
</dbReference>
<feature type="transmembrane region" description="Helical" evidence="9">
    <location>
        <begin position="204"/>
        <end position="226"/>
    </location>
</feature>
<keyword evidence="3 9" id="KW-0812">Transmembrane</keyword>
<protein>
    <submittedName>
        <fullName evidence="12">Piso0_000575 protein</fullName>
    </submittedName>
</protein>
<dbReference type="EMBL" id="FO082059">
    <property type="protein sequence ID" value="CCE72967.1"/>
    <property type="molecule type" value="Genomic_DNA"/>
</dbReference>
<dbReference type="Pfam" id="PF07690">
    <property type="entry name" value="MFS_1"/>
    <property type="match status" value="1"/>
</dbReference>
<comment type="subcellular location">
    <subcellularLocation>
        <location evidence="1">Membrane</location>
        <topology evidence="1">Multi-pass membrane protein</topology>
    </subcellularLocation>
</comment>
<dbReference type="PANTHER" id="PTHR23502">
    <property type="entry name" value="MAJOR FACILITATOR SUPERFAMILY"/>
    <property type="match status" value="1"/>
</dbReference>
<dbReference type="Proteomes" id="UP000005222">
    <property type="component" value="Chromosome B"/>
</dbReference>
<keyword evidence="5 9" id="KW-0472">Membrane</keyword>
<feature type="domain" description="Major facilitator superfamily (MFS) profile" evidence="10">
    <location>
        <begin position="78"/>
        <end position="505"/>
    </location>
</feature>
<dbReference type="Proteomes" id="UP000005222">
    <property type="component" value="Chromosome A"/>
</dbReference>
<feature type="transmembrane region" description="Helical" evidence="9">
    <location>
        <begin position="482"/>
        <end position="502"/>
    </location>
</feature>
<name>G8YSR6_PICSO</name>
<dbReference type="PANTHER" id="PTHR23502:SF21">
    <property type="entry name" value="DITYROSINE TRANSPORTER 1"/>
    <property type="match status" value="1"/>
</dbReference>
<evidence type="ECO:0000256" key="1">
    <source>
        <dbReference type="ARBA" id="ARBA00004141"/>
    </source>
</evidence>